<evidence type="ECO:0000313" key="2">
    <source>
        <dbReference type="Proteomes" id="UP000187172"/>
    </source>
</evidence>
<organism evidence="1 2">
    <name type="scientific">Paenibacillus rhizosphaerae</name>
    <dbReference type="NCBI Taxonomy" id="297318"/>
    <lineage>
        <taxon>Bacteria</taxon>
        <taxon>Bacillati</taxon>
        <taxon>Bacillota</taxon>
        <taxon>Bacilli</taxon>
        <taxon>Bacillales</taxon>
        <taxon>Paenibacillaceae</taxon>
        <taxon>Paenibacillus</taxon>
    </lineage>
</organism>
<dbReference type="SUPFAM" id="SSF56059">
    <property type="entry name" value="Glutathione synthetase ATP-binding domain-like"/>
    <property type="match status" value="1"/>
</dbReference>
<keyword evidence="2" id="KW-1185">Reference proteome</keyword>
<comment type="caution">
    <text evidence="1">The sequence shown here is derived from an EMBL/GenBank/DDBJ whole genome shotgun (WGS) entry which is preliminary data.</text>
</comment>
<evidence type="ECO:0008006" key="3">
    <source>
        <dbReference type="Google" id="ProtNLM"/>
    </source>
</evidence>
<dbReference type="InterPro" id="IPR026838">
    <property type="entry name" value="YheC/D"/>
</dbReference>
<proteinExistence type="predicted"/>
<dbReference type="AlphaFoldDB" id="A0A1R1EF90"/>
<dbReference type="Gene3D" id="3.30.470.20">
    <property type="entry name" value="ATP-grasp fold, B domain"/>
    <property type="match status" value="1"/>
</dbReference>
<sequence>MAKYKSSSISDKWKKTNWLLEQGDLRKHVPHTATFDRKNLFSMLSKYSTVYFKPTHGSGGAGIIRINKKNNGYQTQFKKEKSFFATADELYHMLSRFSNKRPNLLQKGIPLAKTNGKLFDIRVMVQKTKKGEWISTAVFAKIGSPGKIATNYNQGGSLGLFQPTLTGAGFHSASIQNTEKALKQLGVSVAKNFDRHLKGFQELGLDVAVDNKEKLWILEVNTRPQIYPLKFLKDKKLYHRTLSYAKQYGRLK</sequence>
<dbReference type="Pfam" id="PF14398">
    <property type="entry name" value="ATPgrasp_YheCD"/>
    <property type="match status" value="1"/>
</dbReference>
<dbReference type="RefSeq" id="WP_076173765.1">
    <property type="nucleotide sequence ID" value="NZ_MRTP01000010.1"/>
</dbReference>
<reference evidence="1 2" key="1">
    <citation type="submission" date="2016-11" db="EMBL/GenBank/DDBJ databases">
        <title>Paenibacillus species isolates.</title>
        <authorList>
            <person name="Beno S.M."/>
        </authorList>
    </citation>
    <scope>NUCLEOTIDE SEQUENCE [LARGE SCALE GENOMIC DNA]</scope>
    <source>
        <strain evidence="1 2">FSL R5-0378</strain>
    </source>
</reference>
<name>A0A1R1EF90_9BACL</name>
<dbReference type="STRING" id="297318.BK138_26030"/>
<gene>
    <name evidence="1" type="ORF">BK138_26030</name>
</gene>
<evidence type="ECO:0000313" key="1">
    <source>
        <dbReference type="EMBL" id="OMF50476.1"/>
    </source>
</evidence>
<accession>A0A1R1EF90</accession>
<dbReference type="Proteomes" id="UP000187172">
    <property type="component" value="Unassembled WGS sequence"/>
</dbReference>
<protein>
    <recommendedName>
        <fullName evidence="3">ATP-grasp domain-containing protein</fullName>
    </recommendedName>
</protein>
<dbReference type="EMBL" id="MRTP01000010">
    <property type="protein sequence ID" value="OMF50476.1"/>
    <property type="molecule type" value="Genomic_DNA"/>
</dbReference>